<dbReference type="EMBL" id="JSFK01000002">
    <property type="protein sequence ID" value="KHA74224.1"/>
    <property type="molecule type" value="Genomic_DNA"/>
</dbReference>
<dbReference type="Proteomes" id="UP000030564">
    <property type="component" value="Unassembled WGS sequence"/>
</dbReference>
<organism evidence="1 2">
    <name type="scientific">Pseudomonas chlororaphis</name>
    <dbReference type="NCBI Taxonomy" id="587753"/>
    <lineage>
        <taxon>Bacteria</taxon>
        <taxon>Pseudomonadati</taxon>
        <taxon>Pseudomonadota</taxon>
        <taxon>Gammaproteobacteria</taxon>
        <taxon>Pseudomonadales</taxon>
        <taxon>Pseudomonadaceae</taxon>
        <taxon>Pseudomonas</taxon>
    </lineage>
</organism>
<dbReference type="OrthoDB" id="9815825at2"/>
<dbReference type="PATRIC" id="fig|587753.9.peg.1962"/>
<comment type="caution">
    <text evidence="1">The sequence shown here is derived from an EMBL/GenBank/DDBJ whole genome shotgun (WGS) entry which is preliminary data.</text>
</comment>
<evidence type="ECO:0000313" key="1">
    <source>
        <dbReference type="EMBL" id="KHA74224.1"/>
    </source>
</evidence>
<proteinExistence type="predicted"/>
<protein>
    <submittedName>
        <fullName evidence="1">Uncharacterized protein</fullName>
    </submittedName>
</protein>
<reference evidence="1 2" key="1">
    <citation type="submission" date="2014-10" db="EMBL/GenBank/DDBJ databases">
        <title>Draft genome sequence of Pseudomonas chlororaphis EA105.</title>
        <authorList>
            <person name="McCully L.M."/>
            <person name="Bitzer A.S."/>
            <person name="Spence C."/>
            <person name="Bais H."/>
            <person name="Silby M.W."/>
        </authorList>
    </citation>
    <scope>NUCLEOTIDE SEQUENCE [LARGE SCALE GENOMIC DNA]</scope>
    <source>
        <strain evidence="1 2">EA105</strain>
    </source>
</reference>
<sequence length="133" mass="14760">MQKDKRVTSVGVGDVQMFLAIPGGESFTVSIRGREFLEHNGEYFRFKFFQYLGRNEFYIGSGFDKKLSLNVPHSLGGPGTVAHVQLELDGIDNSRSAKGFVCLERGGDYPKGVIYCAEEKAFSLIAMFDFKSG</sequence>
<gene>
    <name evidence="1" type="ORF">NZ35_03910</name>
</gene>
<evidence type="ECO:0000313" key="2">
    <source>
        <dbReference type="Proteomes" id="UP000030564"/>
    </source>
</evidence>
<name>A0A0A6DI39_9PSED</name>
<accession>A0A0A6DI39</accession>
<dbReference type="AlphaFoldDB" id="A0A0A6DI39"/>